<dbReference type="Proteomes" id="UP000464754">
    <property type="component" value="Chromosome"/>
</dbReference>
<name>A0A6N4TMB7_9FIRM</name>
<sequence>MKLRLHTQSSVYETEINKITFGQCEDILDAIDIDNMEFKNSDELEKCIKSTLKERISKIHPVITSIFCIPDEEFASLKIDELVEVLTFITSYALNELSQCASNSNAKKGGNIASLYQILFDLQITLCDKFKGLNPFILRHETMQEVFLLMKRLNSAQTQSNEPIQCLNGDVIRRPATDDSWF</sequence>
<gene>
    <name evidence="1" type="ORF">Aargi30884_27960</name>
</gene>
<dbReference type="KEGG" id="aarg:Aargi30884_27960"/>
<organism evidence="1 2">
    <name type="scientific">Amedibacterium intestinale</name>
    <dbReference type="NCBI Taxonomy" id="2583452"/>
    <lineage>
        <taxon>Bacteria</taxon>
        <taxon>Bacillati</taxon>
        <taxon>Bacillota</taxon>
        <taxon>Erysipelotrichia</taxon>
        <taxon>Erysipelotrichales</taxon>
        <taxon>Erysipelotrichaceae</taxon>
        <taxon>Amedibacterium</taxon>
    </lineage>
</organism>
<keyword evidence="2" id="KW-1185">Reference proteome</keyword>
<evidence type="ECO:0000313" key="1">
    <source>
        <dbReference type="EMBL" id="BBK23893.1"/>
    </source>
</evidence>
<accession>A0A6N4TMB7</accession>
<proteinExistence type="predicted"/>
<reference evidence="2" key="1">
    <citation type="submission" date="2019-05" db="EMBL/GenBank/DDBJ databases">
        <title>Complete genome sequencing of Absiella argi strain JCM 30884.</title>
        <authorList>
            <person name="Sakamoto M."/>
            <person name="Murakami T."/>
            <person name="Mori H."/>
        </authorList>
    </citation>
    <scope>NUCLEOTIDE SEQUENCE [LARGE SCALE GENOMIC DNA]</scope>
    <source>
        <strain evidence="2">JCM 30884</strain>
    </source>
</reference>
<dbReference type="AlphaFoldDB" id="A0A6N4TMB7"/>
<dbReference type="RefSeq" id="WP_163052576.1">
    <property type="nucleotide sequence ID" value="NZ_AP019695.1"/>
</dbReference>
<protein>
    <submittedName>
        <fullName evidence="1">Uncharacterized protein</fullName>
    </submittedName>
</protein>
<evidence type="ECO:0000313" key="2">
    <source>
        <dbReference type="Proteomes" id="UP000464754"/>
    </source>
</evidence>
<dbReference type="EMBL" id="AP019695">
    <property type="protein sequence ID" value="BBK23893.1"/>
    <property type="molecule type" value="Genomic_DNA"/>
</dbReference>